<comment type="caution">
    <text evidence="1">The sequence shown here is derived from an EMBL/GenBank/DDBJ whole genome shotgun (WGS) entry which is preliminary data.</text>
</comment>
<dbReference type="VEuPathDB" id="FungiDB:H257_11907"/>
<reference evidence="1 2" key="1">
    <citation type="submission" date="2018-08" db="EMBL/GenBank/DDBJ databases">
        <title>Aphanomyces genome sequencing and annotation.</title>
        <authorList>
            <person name="Minardi D."/>
            <person name="Oidtmann B."/>
            <person name="Van Der Giezen M."/>
            <person name="Studholme D.J."/>
        </authorList>
    </citation>
    <scope>NUCLEOTIDE SEQUENCE [LARGE SCALE GENOMIC DNA]</scope>
    <source>
        <strain evidence="1 2">Da</strain>
    </source>
</reference>
<dbReference type="AlphaFoldDB" id="A0A3R7B590"/>
<organism evidence="1 2">
    <name type="scientific">Aphanomyces astaci</name>
    <name type="common">Crayfish plague agent</name>
    <dbReference type="NCBI Taxonomy" id="112090"/>
    <lineage>
        <taxon>Eukaryota</taxon>
        <taxon>Sar</taxon>
        <taxon>Stramenopiles</taxon>
        <taxon>Oomycota</taxon>
        <taxon>Saprolegniomycetes</taxon>
        <taxon>Saprolegniales</taxon>
        <taxon>Verrucalvaceae</taxon>
        <taxon>Aphanomyces</taxon>
    </lineage>
</organism>
<dbReference type="Proteomes" id="UP000285430">
    <property type="component" value="Unassembled WGS sequence"/>
</dbReference>
<evidence type="ECO:0000313" key="2">
    <source>
        <dbReference type="Proteomes" id="UP000285430"/>
    </source>
</evidence>
<evidence type="ECO:0000313" key="1">
    <source>
        <dbReference type="EMBL" id="RHZ18809.1"/>
    </source>
</evidence>
<proteinExistence type="predicted"/>
<name>A0A3R7B590_APHAT</name>
<sequence length="271" mass="29380">MTEDQRKKAKEVVCLTGDDSDSDEYFFAGSLRLRTAVKIRSLICDLVPTAVRTTVGLMAMGELIRNEIAAEESMAESIAEAKAQAADAANANRRRQTRERHSRCYRSGLFETQVMWLGCAMEHMTILEIPLAEFVAWKDKMRERISDWSYDAPRMARLGTSTGGLRAPNVRQALPGFAMGSKTAPSGAPLKRTAAESTHVSKRLEELECRSPWYVDPRGGGRAAGRGVLWDFGSRAGDSGGGAGEAGVEAGVGVTGRGWARGREVRGGLRG</sequence>
<protein>
    <submittedName>
        <fullName evidence="1">Uncharacterized protein</fullName>
    </submittedName>
</protein>
<dbReference type="VEuPathDB" id="FungiDB:H257_19293"/>
<dbReference type="EMBL" id="QUTH01003526">
    <property type="protein sequence ID" value="RHZ18809.1"/>
    <property type="molecule type" value="Genomic_DNA"/>
</dbReference>
<gene>
    <name evidence="1" type="ORF">DYB37_012496</name>
</gene>
<accession>A0A3R7B590</accession>